<feature type="binding site" evidence="6">
    <location>
        <position position="172"/>
    </location>
    <ligand>
        <name>molybdate</name>
        <dbReference type="ChEBI" id="CHEBI:36264"/>
    </ligand>
</feature>
<keyword evidence="4" id="KW-0732">Signal</keyword>
<dbReference type="NCBIfam" id="TIGR01256">
    <property type="entry name" value="modA"/>
    <property type="match status" value="1"/>
</dbReference>
<keyword evidence="8" id="KW-1185">Reference proteome</keyword>
<dbReference type="InterPro" id="IPR005950">
    <property type="entry name" value="ModA"/>
</dbReference>
<dbReference type="OrthoDB" id="9785015at2"/>
<evidence type="ECO:0000313" key="8">
    <source>
        <dbReference type="Proteomes" id="UP000181790"/>
    </source>
</evidence>
<name>A0A1S2VQL8_9BACT</name>
<dbReference type="GO" id="GO:0046872">
    <property type="term" value="F:metal ion binding"/>
    <property type="evidence" value="ECO:0007669"/>
    <property type="project" value="UniProtKB-KW"/>
</dbReference>
<dbReference type="InterPro" id="IPR044084">
    <property type="entry name" value="AvModA-like_subst-bd"/>
</dbReference>
<feature type="binding site" evidence="6">
    <location>
        <position position="66"/>
    </location>
    <ligand>
        <name>molybdate</name>
        <dbReference type="ChEBI" id="CHEBI:36264"/>
    </ligand>
</feature>
<dbReference type="Pfam" id="PF13531">
    <property type="entry name" value="SBP_bac_11"/>
    <property type="match status" value="1"/>
</dbReference>
<sequence>MNHSVRSGCPRFLLLICGLLLSAITDLSAQELRIAVAANAQFVMETLRDAFQKQTGISVTPIVSSSGKLTTQIQQGAPYDLFLSADTDYPETLFKAGLTTGTPFIYAYGSLVLWAPDKPQLKRLHQLTARSVRHIAIANPATAPYGQAAVSLLKYHKLWDALQPKMVYGESIAQVNQYITSGAAEAGFTAKSVVMAPNAKGYWMDVPPPGYAPIAQGVVILKRTQSLKAARQFIQFLRSSTGRRILQQYGYRFSAS</sequence>
<evidence type="ECO:0000256" key="2">
    <source>
        <dbReference type="ARBA" id="ARBA00022505"/>
    </source>
</evidence>
<evidence type="ECO:0000256" key="4">
    <source>
        <dbReference type="ARBA" id="ARBA00022729"/>
    </source>
</evidence>
<evidence type="ECO:0000313" key="7">
    <source>
        <dbReference type="EMBL" id="OIN61061.1"/>
    </source>
</evidence>
<dbReference type="PANTHER" id="PTHR30632:SF14">
    <property type="entry name" value="TUNGSTATE_MOLYBDATE_CHROMATE-BINDING PROTEIN MODA"/>
    <property type="match status" value="1"/>
</dbReference>
<dbReference type="RefSeq" id="WP_071501566.1">
    <property type="nucleotide sequence ID" value="NZ_MORL01000001.1"/>
</dbReference>
<dbReference type="PANTHER" id="PTHR30632">
    <property type="entry name" value="MOLYBDATE-BINDING PERIPLASMIC PROTEIN"/>
    <property type="match status" value="1"/>
</dbReference>
<keyword evidence="3 6" id="KW-0479">Metal-binding</keyword>
<comment type="caution">
    <text evidence="7">The sequence shown here is derived from an EMBL/GenBank/DDBJ whole genome shotgun (WGS) entry which is preliminary data.</text>
</comment>
<dbReference type="AlphaFoldDB" id="A0A1S2VQL8"/>
<dbReference type="Gene3D" id="3.40.190.10">
    <property type="entry name" value="Periplasmic binding protein-like II"/>
    <property type="match status" value="2"/>
</dbReference>
<gene>
    <name evidence="7" type="ORF">BLX24_03020</name>
</gene>
<dbReference type="GO" id="GO:0030973">
    <property type="term" value="F:molybdate ion binding"/>
    <property type="evidence" value="ECO:0007669"/>
    <property type="project" value="InterPro"/>
</dbReference>
<organism evidence="7 8">
    <name type="scientific">Arsenicibacter rosenii</name>
    <dbReference type="NCBI Taxonomy" id="1750698"/>
    <lineage>
        <taxon>Bacteria</taxon>
        <taxon>Pseudomonadati</taxon>
        <taxon>Bacteroidota</taxon>
        <taxon>Cytophagia</taxon>
        <taxon>Cytophagales</taxon>
        <taxon>Spirosomataceae</taxon>
        <taxon>Arsenicibacter</taxon>
    </lineage>
</organism>
<evidence type="ECO:0000256" key="1">
    <source>
        <dbReference type="ARBA" id="ARBA00009175"/>
    </source>
</evidence>
<dbReference type="CDD" id="cd13539">
    <property type="entry name" value="PBP2_AvModA"/>
    <property type="match status" value="1"/>
</dbReference>
<evidence type="ECO:0000256" key="3">
    <source>
        <dbReference type="ARBA" id="ARBA00022723"/>
    </source>
</evidence>
<dbReference type="InterPro" id="IPR050682">
    <property type="entry name" value="ModA/WtpA"/>
</dbReference>
<reference evidence="7 8" key="1">
    <citation type="submission" date="2016-10" db="EMBL/GenBank/DDBJ databases">
        <title>Arsenicibacter rosenii gen. nov., sp. nov., an efficient arsenic-methylating bacterium isolated from an arsenic-contaminated paddy soil.</title>
        <authorList>
            <person name="Huang K."/>
        </authorList>
    </citation>
    <scope>NUCLEOTIDE SEQUENCE [LARGE SCALE GENOMIC DNA]</scope>
    <source>
        <strain evidence="7 8">SM-1</strain>
    </source>
</reference>
<dbReference type="SUPFAM" id="SSF53850">
    <property type="entry name" value="Periplasmic binding protein-like II"/>
    <property type="match status" value="1"/>
</dbReference>
<dbReference type="GO" id="GO:1901359">
    <property type="term" value="F:tungstate binding"/>
    <property type="evidence" value="ECO:0007669"/>
    <property type="project" value="UniProtKB-ARBA"/>
</dbReference>
<accession>A0A1S2VQL8</accession>
<dbReference type="PIRSF" id="PIRSF004846">
    <property type="entry name" value="ModA"/>
    <property type="match status" value="1"/>
</dbReference>
<keyword evidence="2 6" id="KW-0500">Molybdenum</keyword>
<dbReference type="GO" id="GO:0015689">
    <property type="term" value="P:molybdate ion transport"/>
    <property type="evidence" value="ECO:0007669"/>
    <property type="project" value="InterPro"/>
</dbReference>
<comment type="similarity">
    <text evidence="1">Belongs to the bacterial solute-binding protein ModA family.</text>
</comment>
<evidence type="ECO:0000256" key="5">
    <source>
        <dbReference type="ARBA" id="ARBA00062515"/>
    </source>
</evidence>
<proteinExistence type="inferred from homology"/>
<protein>
    <submittedName>
        <fullName evidence="7">Molybdate ABC transporter substrate-binding protein</fullName>
    </submittedName>
</protein>
<dbReference type="EMBL" id="MORL01000001">
    <property type="protein sequence ID" value="OIN61061.1"/>
    <property type="molecule type" value="Genomic_DNA"/>
</dbReference>
<evidence type="ECO:0000256" key="6">
    <source>
        <dbReference type="PIRSR" id="PIRSR004846-1"/>
    </source>
</evidence>
<dbReference type="FunFam" id="3.40.190.10:FF:000035">
    <property type="entry name" value="Molybdate ABC transporter substrate-binding protein"/>
    <property type="match status" value="1"/>
</dbReference>
<dbReference type="Proteomes" id="UP000181790">
    <property type="component" value="Unassembled WGS sequence"/>
</dbReference>
<comment type="subunit">
    <text evidence="5">The complex is composed of two ATP-binding proteins (ModC), two transmembrane proteins (ModB) and a solute-binding protein (ModA).</text>
</comment>